<feature type="region of interest" description="Disordered" evidence="1">
    <location>
        <begin position="55"/>
        <end position="78"/>
    </location>
</feature>
<gene>
    <name evidence="2" type="ORF">HYPSUDRAFT_638737</name>
</gene>
<feature type="compositionally biased region" description="Low complexity" evidence="1">
    <location>
        <begin position="143"/>
        <end position="152"/>
    </location>
</feature>
<evidence type="ECO:0000313" key="3">
    <source>
        <dbReference type="Proteomes" id="UP000054270"/>
    </source>
</evidence>
<dbReference type="Proteomes" id="UP000054270">
    <property type="component" value="Unassembled WGS sequence"/>
</dbReference>
<keyword evidence="3" id="KW-1185">Reference proteome</keyword>
<feature type="compositionally biased region" description="Polar residues" evidence="1">
    <location>
        <begin position="131"/>
        <end position="142"/>
    </location>
</feature>
<dbReference type="AlphaFoldDB" id="A0A0D2MGN6"/>
<reference evidence="3" key="1">
    <citation type="submission" date="2014-04" db="EMBL/GenBank/DDBJ databases">
        <title>Evolutionary Origins and Diversification of the Mycorrhizal Mutualists.</title>
        <authorList>
            <consortium name="DOE Joint Genome Institute"/>
            <consortium name="Mycorrhizal Genomics Consortium"/>
            <person name="Kohler A."/>
            <person name="Kuo A."/>
            <person name="Nagy L.G."/>
            <person name="Floudas D."/>
            <person name="Copeland A."/>
            <person name="Barry K.W."/>
            <person name="Cichocki N."/>
            <person name="Veneault-Fourrey C."/>
            <person name="LaButti K."/>
            <person name="Lindquist E.A."/>
            <person name="Lipzen A."/>
            <person name="Lundell T."/>
            <person name="Morin E."/>
            <person name="Murat C."/>
            <person name="Riley R."/>
            <person name="Ohm R."/>
            <person name="Sun H."/>
            <person name="Tunlid A."/>
            <person name="Henrissat B."/>
            <person name="Grigoriev I.V."/>
            <person name="Hibbett D.S."/>
            <person name="Martin F."/>
        </authorList>
    </citation>
    <scope>NUCLEOTIDE SEQUENCE [LARGE SCALE GENOMIC DNA]</scope>
    <source>
        <strain evidence="3">FD-334 SS-4</strain>
    </source>
</reference>
<proteinExistence type="predicted"/>
<accession>A0A0D2MGN6</accession>
<evidence type="ECO:0000256" key="1">
    <source>
        <dbReference type="SAM" id="MobiDB-lite"/>
    </source>
</evidence>
<protein>
    <submittedName>
        <fullName evidence="2">Uncharacterized protein</fullName>
    </submittedName>
</protein>
<feature type="region of interest" description="Disordered" evidence="1">
    <location>
        <begin position="131"/>
        <end position="152"/>
    </location>
</feature>
<organism evidence="2 3">
    <name type="scientific">Hypholoma sublateritium (strain FD-334 SS-4)</name>
    <dbReference type="NCBI Taxonomy" id="945553"/>
    <lineage>
        <taxon>Eukaryota</taxon>
        <taxon>Fungi</taxon>
        <taxon>Dikarya</taxon>
        <taxon>Basidiomycota</taxon>
        <taxon>Agaricomycotina</taxon>
        <taxon>Agaricomycetes</taxon>
        <taxon>Agaricomycetidae</taxon>
        <taxon>Agaricales</taxon>
        <taxon>Agaricineae</taxon>
        <taxon>Strophariaceae</taxon>
        <taxon>Hypholoma</taxon>
    </lineage>
</organism>
<sequence length="266" mass="30604">MARLYRSVPSTYALCRHLERDRPPHLPICSHRRCDQISATLIIRRPHTALPLGARPRRSRARPRIDVQRHTAAQSTRAVRRPICPPASHDIHAARSRTPASCLLRTSRFLPPAHPTRIGNRLRQFRAYKQRQTQKVARSAVSTTQQRQRPRRMTTTTIRAFAGRAFGYSVVSTHRLRELGGPRAARRCWSRRQPPTLRQRRRGRGMRYAHFNDQGRKSLSGAAHCAAMQDGEPEEEYLDFAIEVTDAEGTRKHIVSRGREGKQRRV</sequence>
<dbReference type="EMBL" id="KN817547">
    <property type="protein sequence ID" value="KJA22793.1"/>
    <property type="molecule type" value="Genomic_DNA"/>
</dbReference>
<evidence type="ECO:0000313" key="2">
    <source>
        <dbReference type="EMBL" id="KJA22793.1"/>
    </source>
</evidence>
<name>A0A0D2MGN6_HYPSF</name>